<comment type="caution">
    <text evidence="1">The sequence shown here is derived from an EMBL/GenBank/DDBJ whole genome shotgun (WGS) entry which is preliminary data.</text>
</comment>
<organism evidence="1 2">
    <name type="scientific">Spirosoma profusum</name>
    <dbReference type="NCBI Taxonomy" id="2771354"/>
    <lineage>
        <taxon>Bacteria</taxon>
        <taxon>Pseudomonadati</taxon>
        <taxon>Bacteroidota</taxon>
        <taxon>Cytophagia</taxon>
        <taxon>Cytophagales</taxon>
        <taxon>Cytophagaceae</taxon>
        <taxon>Spirosoma</taxon>
    </lineage>
</organism>
<evidence type="ECO:0000313" key="2">
    <source>
        <dbReference type="Proteomes" id="UP000598820"/>
    </source>
</evidence>
<dbReference type="AlphaFoldDB" id="A0A926XYF6"/>
<gene>
    <name evidence="1" type="ORF">IC229_05745</name>
</gene>
<name>A0A926XYF6_9BACT</name>
<evidence type="ECO:0000313" key="1">
    <source>
        <dbReference type="EMBL" id="MBD2700128.1"/>
    </source>
</evidence>
<accession>A0A926XYF6</accession>
<dbReference type="Proteomes" id="UP000598820">
    <property type="component" value="Unassembled WGS sequence"/>
</dbReference>
<dbReference type="EMBL" id="JACWZY010000003">
    <property type="protein sequence ID" value="MBD2700128.1"/>
    <property type="molecule type" value="Genomic_DNA"/>
</dbReference>
<protein>
    <submittedName>
        <fullName evidence="1">Uncharacterized protein</fullName>
    </submittedName>
</protein>
<dbReference type="RefSeq" id="WP_190885980.1">
    <property type="nucleotide sequence ID" value="NZ_JACWZY010000003.1"/>
</dbReference>
<proteinExistence type="predicted"/>
<sequence>MMENDQSNFRCETVIDTKTNQKVANFWTLTLSDWMAHQFQQTVFPFLKIGFSQMSIRKTDDGRTQYQFMLDDEASLRVKQALYDTVNKDRLN</sequence>
<keyword evidence="2" id="KW-1185">Reference proteome</keyword>
<reference evidence="1" key="1">
    <citation type="submission" date="2020-09" db="EMBL/GenBank/DDBJ databases">
        <authorList>
            <person name="Kim M.K."/>
        </authorList>
    </citation>
    <scope>NUCLEOTIDE SEQUENCE</scope>
    <source>
        <strain evidence="1">BT702</strain>
    </source>
</reference>